<name>A1RDT2_PAEAT</name>
<geneLocation type="plasmid" evidence="1 2">
    <name>pTC2</name>
</geneLocation>
<organism evidence="1 2">
    <name type="scientific">Paenarthrobacter aurescens (strain TC1)</name>
    <dbReference type="NCBI Taxonomy" id="290340"/>
    <lineage>
        <taxon>Bacteria</taxon>
        <taxon>Bacillati</taxon>
        <taxon>Actinomycetota</taxon>
        <taxon>Actinomycetes</taxon>
        <taxon>Micrococcales</taxon>
        <taxon>Micrococcaceae</taxon>
        <taxon>Paenarthrobacter</taxon>
    </lineage>
</organism>
<dbReference type="EMBL" id="CP000476">
    <property type="protein sequence ID" value="ABM10601.1"/>
    <property type="molecule type" value="Genomic_DNA"/>
</dbReference>
<evidence type="ECO:0000313" key="2">
    <source>
        <dbReference type="Proteomes" id="UP000000637"/>
    </source>
</evidence>
<accession>A1RDT2</accession>
<evidence type="ECO:0000313" key="1">
    <source>
        <dbReference type="EMBL" id="ABM10601.1"/>
    </source>
</evidence>
<reference evidence="1 2" key="1">
    <citation type="journal article" date="2006" name="PLoS Genet.">
        <title>Secrets of soil survival revealed by the genome sequence of Arthrobacter aurescens TC1.</title>
        <authorList>
            <person name="Mongodin E.F."/>
            <person name="Shapir N."/>
            <person name="Daugherty S.C."/>
            <person name="DeBoy R.T."/>
            <person name="Emerson J.B."/>
            <person name="Shvartzbeyn A."/>
            <person name="Radune D."/>
            <person name="Vamathevan J."/>
            <person name="Riggs F."/>
            <person name="Grinberg V."/>
            <person name="Khouri H."/>
            <person name="Wackett L.P."/>
            <person name="Nelson K.E."/>
            <person name="Sadowsky M.J."/>
        </authorList>
    </citation>
    <scope>NUCLEOTIDE SEQUENCE [LARGE SCALE GENOMIC DNA]</scope>
    <source>
        <strain evidence="1 2">TC1</strain>
    </source>
</reference>
<dbReference type="KEGG" id="aau:AAur_pTC20248"/>
<dbReference type="HOGENOM" id="CLU_747886_0_0_11"/>
<keyword evidence="2" id="KW-1185">Reference proteome</keyword>
<sequence>MSTADLSQLRWYDYVFADETARSEELWAEACKEANTTLLICGAGFDPRTLDTPQRIAELDIEVCVLALKPSVSGEHDDAEAAANENEEMLLELFGDRLTILESPRVLDPNSVGTVLSRQLQAEHNLLDFDTVIVDMSGLPSSISFTLLQLLLQQSLPAVADGRRFNGNLLVTVSEDVSTDARIIASGLDAPGTLAGFERLPDVPRTCIWVPVLGAGAGEELRALTTLLEPDEVCPVLPFPSRNPRRGDELILEHRALLIDELQFEPRNVLYASETNPFDLYRQLVWLADRYRTALEPLGGATIVVSEHTSKILSLGVLLAAHEASIVVGHVRPMAYRLQGSGPADRKALIYTAWLTGQPYK</sequence>
<keyword evidence="1" id="KW-0614">Plasmid</keyword>
<gene>
    <name evidence="1" type="ordered locus">AAur_pTC20248</name>
</gene>
<dbReference type="AlphaFoldDB" id="A1RDT2"/>
<dbReference type="RefSeq" id="WP_011777299.1">
    <property type="nucleotide sequence ID" value="NC_008713.1"/>
</dbReference>
<dbReference type="eggNOG" id="ENOG502ZBUD">
    <property type="taxonomic scope" value="Bacteria"/>
</dbReference>
<protein>
    <submittedName>
        <fullName evidence="1">Uncharacterized protein</fullName>
    </submittedName>
</protein>
<proteinExistence type="predicted"/>
<dbReference type="Proteomes" id="UP000000637">
    <property type="component" value="Plasmid pTC2"/>
</dbReference>